<name>A0ABQ7FX17_DUNSA</name>
<dbReference type="Proteomes" id="UP000815325">
    <property type="component" value="Unassembled WGS sequence"/>
</dbReference>
<keyword evidence="2" id="KW-1185">Reference proteome</keyword>
<gene>
    <name evidence="1" type="ORF">DUNSADRAFT_1772</name>
</gene>
<organism evidence="1 2">
    <name type="scientific">Dunaliella salina</name>
    <name type="common">Green alga</name>
    <name type="synonym">Protococcus salinus</name>
    <dbReference type="NCBI Taxonomy" id="3046"/>
    <lineage>
        <taxon>Eukaryota</taxon>
        <taxon>Viridiplantae</taxon>
        <taxon>Chlorophyta</taxon>
        <taxon>core chlorophytes</taxon>
        <taxon>Chlorophyceae</taxon>
        <taxon>CS clade</taxon>
        <taxon>Chlamydomonadales</taxon>
        <taxon>Dunaliellaceae</taxon>
        <taxon>Dunaliella</taxon>
    </lineage>
</organism>
<reference evidence="1" key="1">
    <citation type="submission" date="2017-08" db="EMBL/GenBank/DDBJ databases">
        <authorList>
            <person name="Polle J.E."/>
            <person name="Barry K."/>
            <person name="Cushman J."/>
            <person name="Schmutz J."/>
            <person name="Tran D."/>
            <person name="Hathwaick L.T."/>
            <person name="Yim W.C."/>
            <person name="Jenkins J."/>
            <person name="Mckie-Krisberg Z.M."/>
            <person name="Prochnik S."/>
            <person name="Lindquist E."/>
            <person name="Dockter R.B."/>
            <person name="Adam C."/>
            <person name="Molina H."/>
            <person name="Bunkerborg J."/>
            <person name="Jin E."/>
            <person name="Buchheim M."/>
            <person name="Magnuson J."/>
        </authorList>
    </citation>
    <scope>NUCLEOTIDE SEQUENCE</scope>
    <source>
        <strain evidence="1">CCAP 19/18</strain>
    </source>
</reference>
<accession>A0ABQ7FX17</accession>
<evidence type="ECO:0000313" key="2">
    <source>
        <dbReference type="Proteomes" id="UP000815325"/>
    </source>
</evidence>
<sequence length="273" mass="28795">MGGVFQDLPRLSCQDLGRMMQAYPAKAGSLVHACQSSSHFFGTGLNAIVTRVDALFAPLAAGSQAAQQPSSFRDLLPPQAFASALAPCSKDTLDDVYDAASRSTKQKLPVVAVACANKKECAAALSAISSAAHSRHTKHIDGGFFDGPGLQGHLQNHVASFFKFSPYGILIVERLEHMSHECLVVMKNAMSENGNLQQDGYSVSTSGGLGIFILQLPGATPACSADLESKVKNKLHRAAAVAEGVEANKSIVGKTLRRRIDFVVSAAELPESA</sequence>
<comment type="caution">
    <text evidence="1">The sequence shown here is derived from an EMBL/GenBank/DDBJ whole genome shotgun (WGS) entry which is preliminary data.</text>
</comment>
<dbReference type="EMBL" id="MU070662">
    <property type="protein sequence ID" value="KAF5826904.1"/>
    <property type="molecule type" value="Genomic_DNA"/>
</dbReference>
<proteinExistence type="predicted"/>
<evidence type="ECO:0000313" key="1">
    <source>
        <dbReference type="EMBL" id="KAF5826904.1"/>
    </source>
</evidence>
<protein>
    <submittedName>
        <fullName evidence="1">Uncharacterized protein</fullName>
    </submittedName>
</protein>